<evidence type="ECO:0000256" key="2">
    <source>
        <dbReference type="ARBA" id="ARBA00022723"/>
    </source>
</evidence>
<dbReference type="GO" id="GO:0046872">
    <property type="term" value="F:metal ion binding"/>
    <property type="evidence" value="ECO:0007669"/>
    <property type="project" value="UniProtKB-KW"/>
</dbReference>
<dbReference type="CDD" id="cd03467">
    <property type="entry name" value="Rieske"/>
    <property type="match status" value="1"/>
</dbReference>
<evidence type="ECO:0000256" key="1">
    <source>
        <dbReference type="ARBA" id="ARBA00022714"/>
    </source>
</evidence>
<keyword evidence="1" id="KW-0001">2Fe-2S</keyword>
<dbReference type="InterPro" id="IPR017941">
    <property type="entry name" value="Rieske_2Fe-2S"/>
</dbReference>
<dbReference type="Pfam" id="PF00355">
    <property type="entry name" value="Rieske"/>
    <property type="match status" value="1"/>
</dbReference>
<dbReference type="KEGG" id="aon:DEH84_07535"/>
<dbReference type="GO" id="GO:0051537">
    <property type="term" value="F:2 iron, 2 sulfur cluster binding"/>
    <property type="evidence" value="ECO:0007669"/>
    <property type="project" value="UniProtKB-KW"/>
</dbReference>
<gene>
    <name evidence="6" type="ORF">DEH84_07535</name>
</gene>
<dbReference type="InterPro" id="IPR036922">
    <property type="entry name" value="Rieske_2Fe-2S_sf"/>
</dbReference>
<dbReference type="Gene3D" id="2.102.10.10">
    <property type="entry name" value="Rieske [2Fe-2S] iron-sulphur domain"/>
    <property type="match status" value="1"/>
</dbReference>
<dbReference type="PANTHER" id="PTHR40261:SF1">
    <property type="entry name" value="RIESKE DOMAIN-CONTAINING PROTEIN"/>
    <property type="match status" value="1"/>
</dbReference>
<keyword evidence="7" id="KW-1185">Reference proteome</keyword>
<keyword evidence="4" id="KW-0411">Iron-sulfur</keyword>
<sequence>MPDSPVQLCRSEDLAELGLAVCFDVAEFGRKTPAFAVRYQGAVHAFLNRCAHVPAEMDWQAGQFWDADKRFLVCSIHGALYQPATGLCVSGPCRGGRLQPIRITEQDGQVCWYPDERIQPLSNPIHP</sequence>
<feature type="domain" description="Rieske" evidence="5">
    <location>
        <begin position="6"/>
        <end position="112"/>
    </location>
</feature>
<evidence type="ECO:0000313" key="6">
    <source>
        <dbReference type="EMBL" id="AWI53297.1"/>
    </source>
</evidence>
<reference evidence="6 7" key="1">
    <citation type="submission" date="2018-05" db="EMBL/GenBank/DDBJ databases">
        <title>complete genome sequence of Aquabacterium olei NBRC 110486.</title>
        <authorList>
            <person name="Tang B."/>
            <person name="Chang J."/>
            <person name="Zhang L."/>
            <person name="Yang H."/>
        </authorList>
    </citation>
    <scope>NUCLEOTIDE SEQUENCE [LARGE SCALE GENOMIC DNA]</scope>
    <source>
        <strain evidence="6 7">NBRC 110486</strain>
    </source>
</reference>
<dbReference type="SUPFAM" id="SSF50022">
    <property type="entry name" value="ISP domain"/>
    <property type="match status" value="1"/>
</dbReference>
<dbReference type="EMBL" id="CP029210">
    <property type="protein sequence ID" value="AWI53297.1"/>
    <property type="molecule type" value="Genomic_DNA"/>
</dbReference>
<evidence type="ECO:0000259" key="5">
    <source>
        <dbReference type="PROSITE" id="PS51296"/>
    </source>
</evidence>
<evidence type="ECO:0000313" key="7">
    <source>
        <dbReference type="Proteomes" id="UP000244892"/>
    </source>
</evidence>
<dbReference type="PROSITE" id="PS51296">
    <property type="entry name" value="RIESKE"/>
    <property type="match status" value="1"/>
</dbReference>
<dbReference type="Proteomes" id="UP000244892">
    <property type="component" value="Chromosome"/>
</dbReference>
<dbReference type="AlphaFoldDB" id="A0A2U8FR02"/>
<keyword evidence="2" id="KW-0479">Metal-binding</keyword>
<accession>A0A2U8FR02</accession>
<dbReference type="RefSeq" id="WP_109036197.1">
    <property type="nucleotide sequence ID" value="NZ_CP029210.1"/>
</dbReference>
<evidence type="ECO:0000256" key="4">
    <source>
        <dbReference type="ARBA" id="ARBA00023014"/>
    </source>
</evidence>
<organism evidence="6 7">
    <name type="scientific">Aquabacterium olei</name>
    <dbReference type="NCBI Taxonomy" id="1296669"/>
    <lineage>
        <taxon>Bacteria</taxon>
        <taxon>Pseudomonadati</taxon>
        <taxon>Pseudomonadota</taxon>
        <taxon>Betaproteobacteria</taxon>
        <taxon>Burkholderiales</taxon>
        <taxon>Aquabacterium</taxon>
    </lineage>
</organism>
<name>A0A2U8FR02_9BURK</name>
<protein>
    <submittedName>
        <fullName evidence="6">2Fe-2S ferredoxin</fullName>
    </submittedName>
</protein>
<keyword evidence="3" id="KW-0408">Iron</keyword>
<dbReference type="PANTHER" id="PTHR40261">
    <property type="match status" value="1"/>
</dbReference>
<evidence type="ECO:0000256" key="3">
    <source>
        <dbReference type="ARBA" id="ARBA00023004"/>
    </source>
</evidence>
<dbReference type="OrthoDB" id="9794779at2"/>
<proteinExistence type="predicted"/>